<dbReference type="InterPro" id="IPR029021">
    <property type="entry name" value="Prot-tyrosine_phosphatase-like"/>
</dbReference>
<dbReference type="PROSITE" id="PS50056">
    <property type="entry name" value="TYR_PHOSPHATASE_2"/>
    <property type="match status" value="1"/>
</dbReference>
<feature type="region of interest" description="Disordered" evidence="4">
    <location>
        <begin position="327"/>
        <end position="378"/>
    </location>
</feature>
<dbReference type="PaxDb" id="3708-A0A078JBZ5"/>
<evidence type="ECO:0000313" key="7">
    <source>
        <dbReference type="EMBL" id="CDY65163.1"/>
    </source>
</evidence>
<evidence type="ECO:0000259" key="6">
    <source>
        <dbReference type="PROSITE" id="PS51181"/>
    </source>
</evidence>
<dbReference type="Gramene" id="CDY65163">
    <property type="protein sequence ID" value="CDY65163"/>
    <property type="gene ID" value="GSBRNA2T00045310001"/>
</dbReference>
<evidence type="ECO:0000256" key="3">
    <source>
        <dbReference type="ARBA" id="ARBA00022912"/>
    </source>
</evidence>
<accession>A0A078JBZ5</accession>
<name>A0A078JBZ5_BRANA</name>
<keyword evidence="8" id="KW-1185">Reference proteome</keyword>
<dbReference type="OMA" id="AFTITRM"/>
<evidence type="ECO:0000256" key="1">
    <source>
        <dbReference type="ARBA" id="ARBA00007881"/>
    </source>
</evidence>
<dbReference type="InterPro" id="IPR000387">
    <property type="entry name" value="Tyr_Pase_dom"/>
</dbReference>
<dbReference type="PROSITE" id="PS51181">
    <property type="entry name" value="PPASE_TENSIN"/>
    <property type="match status" value="1"/>
</dbReference>
<dbReference type="GO" id="GO:0005829">
    <property type="term" value="C:cytosol"/>
    <property type="evidence" value="ECO:0000318"/>
    <property type="project" value="GO_Central"/>
</dbReference>
<dbReference type="InterPro" id="IPR051281">
    <property type="entry name" value="Dual-spec_lipid-protein_phosph"/>
</dbReference>
<reference evidence="7 8" key="1">
    <citation type="journal article" date="2014" name="Science">
        <title>Plant genetics. Early allopolyploid evolution in the post-Neolithic Brassica napus oilseed genome.</title>
        <authorList>
            <person name="Chalhoub B."/>
            <person name="Denoeud F."/>
            <person name="Liu S."/>
            <person name="Parkin I.A."/>
            <person name="Tang H."/>
            <person name="Wang X."/>
            <person name="Chiquet J."/>
            <person name="Belcram H."/>
            <person name="Tong C."/>
            <person name="Samans B."/>
            <person name="Correa M."/>
            <person name="Da Silva C."/>
            <person name="Just J."/>
            <person name="Falentin C."/>
            <person name="Koh C.S."/>
            <person name="Le Clainche I."/>
            <person name="Bernard M."/>
            <person name="Bento P."/>
            <person name="Noel B."/>
            <person name="Labadie K."/>
            <person name="Alberti A."/>
            <person name="Charles M."/>
            <person name="Arnaud D."/>
            <person name="Guo H."/>
            <person name="Daviaud C."/>
            <person name="Alamery S."/>
            <person name="Jabbari K."/>
            <person name="Zhao M."/>
            <person name="Edger P.P."/>
            <person name="Chelaifa H."/>
            <person name="Tack D."/>
            <person name="Lassalle G."/>
            <person name="Mestiri I."/>
            <person name="Schnel N."/>
            <person name="Le Paslier M.C."/>
            <person name="Fan G."/>
            <person name="Renault V."/>
            <person name="Bayer P.E."/>
            <person name="Golicz A.A."/>
            <person name="Manoli S."/>
            <person name="Lee T.H."/>
            <person name="Thi V.H."/>
            <person name="Chalabi S."/>
            <person name="Hu Q."/>
            <person name="Fan C."/>
            <person name="Tollenaere R."/>
            <person name="Lu Y."/>
            <person name="Battail C."/>
            <person name="Shen J."/>
            <person name="Sidebottom C.H."/>
            <person name="Wang X."/>
            <person name="Canaguier A."/>
            <person name="Chauveau A."/>
            <person name="Berard A."/>
            <person name="Deniot G."/>
            <person name="Guan M."/>
            <person name="Liu Z."/>
            <person name="Sun F."/>
            <person name="Lim Y.P."/>
            <person name="Lyons E."/>
            <person name="Town C.D."/>
            <person name="Bancroft I."/>
            <person name="Wang X."/>
            <person name="Meng J."/>
            <person name="Ma J."/>
            <person name="Pires J.C."/>
            <person name="King G.J."/>
            <person name="Brunel D."/>
            <person name="Delourme R."/>
            <person name="Renard M."/>
            <person name="Aury J.M."/>
            <person name="Adams K.L."/>
            <person name="Batley J."/>
            <person name="Snowdon R.J."/>
            <person name="Tost J."/>
            <person name="Edwards D."/>
            <person name="Zhou Y."/>
            <person name="Hua W."/>
            <person name="Sharpe A.G."/>
            <person name="Paterson A.H."/>
            <person name="Guan C."/>
            <person name="Wincker P."/>
        </authorList>
    </citation>
    <scope>NUCLEOTIDE SEQUENCE [LARGE SCALE GENOMIC DNA]</scope>
    <source>
        <strain evidence="8">cv. Darmor-bzh</strain>
    </source>
</reference>
<dbReference type="InterPro" id="IPR029023">
    <property type="entry name" value="Tensin_phosphatase"/>
</dbReference>
<sequence length="400" mass="43618">MGSSACTYSTVRAFTITRMGYTTRTLSNTAIAGTLSVSPSHALPFPQLRLTAAGCTVHSSSRNRNPRALAPFLVVHFDFHNLDSSKLYASGISTWAKSFKLSQPFSDVNDTEKSAFAKGTSSSQPGFIGTITKGLVDTSKNAVKAVQEGGFDLDLTYITENIIAMGFPAGLANECVSNLNQCYRNQMEEVIDFLETRHKGKYKAYNLCSERLYDVSLFEGKVFSHFDDHNCPPIHLITSFCQSAYSWLKEDIENVVAVHCKAGMARTGLMICSLFLYLKFFPTAEEYMDFYNQKRCVDGNGLVLPSQIRKLPSPGFMVEIVLADTNPTTPSSETASKTFVETPAANSSPVELVHGSKAEARENSAGSGVNASSSESSEFKVMAADASVFSFGDEDDYESD</sequence>
<protein>
    <submittedName>
        <fullName evidence="7">BnaC03g73950D protein</fullName>
    </submittedName>
</protein>
<dbReference type="InterPro" id="IPR045101">
    <property type="entry name" value="PTP_PTEN"/>
</dbReference>
<evidence type="ECO:0000256" key="4">
    <source>
        <dbReference type="SAM" id="MobiDB-lite"/>
    </source>
</evidence>
<dbReference type="Proteomes" id="UP000028999">
    <property type="component" value="Unassembled WGS sequence"/>
</dbReference>
<dbReference type="Gene3D" id="3.90.190.10">
    <property type="entry name" value="Protein tyrosine phosphatase superfamily"/>
    <property type="match status" value="1"/>
</dbReference>
<evidence type="ECO:0000256" key="2">
    <source>
        <dbReference type="ARBA" id="ARBA00022801"/>
    </source>
</evidence>
<dbReference type="SUPFAM" id="SSF52799">
    <property type="entry name" value="(Phosphotyrosine protein) phosphatases II"/>
    <property type="match status" value="1"/>
</dbReference>
<dbReference type="InterPro" id="IPR016130">
    <property type="entry name" value="Tyr_Pase_AS"/>
</dbReference>
<feature type="domain" description="Tyrosine specific protein phosphatases" evidence="5">
    <location>
        <begin position="256"/>
        <end position="295"/>
    </location>
</feature>
<keyword evidence="3" id="KW-0904">Protein phosphatase</keyword>
<organism evidence="7 8">
    <name type="scientific">Brassica napus</name>
    <name type="common">Rape</name>
    <dbReference type="NCBI Taxonomy" id="3708"/>
    <lineage>
        <taxon>Eukaryota</taxon>
        <taxon>Viridiplantae</taxon>
        <taxon>Streptophyta</taxon>
        <taxon>Embryophyta</taxon>
        <taxon>Tracheophyta</taxon>
        <taxon>Spermatophyta</taxon>
        <taxon>Magnoliopsida</taxon>
        <taxon>eudicotyledons</taxon>
        <taxon>Gunneridae</taxon>
        <taxon>Pentapetalae</taxon>
        <taxon>rosids</taxon>
        <taxon>malvids</taxon>
        <taxon>Brassicales</taxon>
        <taxon>Brassicaceae</taxon>
        <taxon>Brassiceae</taxon>
        <taxon>Brassica</taxon>
    </lineage>
</organism>
<proteinExistence type="inferred from homology"/>
<gene>
    <name evidence="7" type="primary">BnaC03g73950D</name>
    <name evidence="7" type="ORF">GSBRNA2T00045310001</name>
</gene>
<dbReference type="GO" id="GO:0004721">
    <property type="term" value="F:phosphoprotein phosphatase activity"/>
    <property type="evidence" value="ECO:0007669"/>
    <property type="project" value="UniProtKB-KW"/>
</dbReference>
<evidence type="ECO:0000259" key="5">
    <source>
        <dbReference type="PROSITE" id="PS50056"/>
    </source>
</evidence>
<dbReference type="PANTHER" id="PTHR12305:SF96">
    <property type="entry name" value="PHOSPHATIDYLINOSITOL 3,4,5-TRISPHOSPHATE 3-PHOSPHATASE AND PROTEIN-TYROSINE-PHOSPHATASE PTEN2A"/>
    <property type="match status" value="1"/>
</dbReference>
<feature type="compositionally biased region" description="Low complexity" evidence="4">
    <location>
        <begin position="363"/>
        <end position="376"/>
    </location>
</feature>
<dbReference type="PANTHER" id="PTHR12305">
    <property type="entry name" value="PHOSPHATASE WITH HOMOLOGY TO TENSIN"/>
    <property type="match status" value="1"/>
</dbReference>
<feature type="compositionally biased region" description="Polar residues" evidence="4">
    <location>
        <begin position="327"/>
        <end position="349"/>
    </location>
</feature>
<dbReference type="GO" id="GO:0016314">
    <property type="term" value="F:phosphatidylinositol-3,4,5-trisphosphate 3-phosphatase activity"/>
    <property type="evidence" value="ECO:0000318"/>
    <property type="project" value="GO_Central"/>
</dbReference>
<dbReference type="PROSITE" id="PS00383">
    <property type="entry name" value="TYR_PHOSPHATASE_1"/>
    <property type="match status" value="1"/>
</dbReference>
<dbReference type="STRING" id="3708.A0A078JBZ5"/>
<feature type="domain" description="Phosphatase tensin-type" evidence="6">
    <location>
        <begin position="144"/>
        <end position="321"/>
    </location>
</feature>
<evidence type="ECO:0000313" key="8">
    <source>
        <dbReference type="Proteomes" id="UP000028999"/>
    </source>
</evidence>
<keyword evidence="2" id="KW-0378">Hydrolase</keyword>
<dbReference type="CDD" id="cd14509">
    <property type="entry name" value="PTP_PTEN"/>
    <property type="match status" value="1"/>
</dbReference>
<dbReference type="AlphaFoldDB" id="A0A078JBZ5"/>
<comment type="similarity">
    <text evidence="1">Belongs to the PTEN phosphatase protein family.</text>
</comment>
<dbReference type="EMBL" id="LK034675">
    <property type="protein sequence ID" value="CDY65163.1"/>
    <property type="molecule type" value="Genomic_DNA"/>
</dbReference>